<feature type="transmembrane region" description="Helical" evidence="7">
    <location>
        <begin position="7"/>
        <end position="30"/>
    </location>
</feature>
<proteinExistence type="inferred from homology"/>
<keyword evidence="10" id="KW-1185">Reference proteome</keyword>
<dbReference type="EMBL" id="JACXAH010000002">
    <property type="protein sequence ID" value="MBD1370789.1"/>
    <property type="molecule type" value="Genomic_DNA"/>
</dbReference>
<dbReference type="PROSITE" id="PS50928">
    <property type="entry name" value="ABC_TM1"/>
    <property type="match status" value="1"/>
</dbReference>
<keyword evidence="5 7" id="KW-1133">Transmembrane helix</keyword>
<feature type="transmembrane region" description="Helical" evidence="7">
    <location>
        <begin position="60"/>
        <end position="84"/>
    </location>
</feature>
<dbReference type="InterPro" id="IPR035906">
    <property type="entry name" value="MetI-like_sf"/>
</dbReference>
<dbReference type="PANTHER" id="PTHR30151:SF20">
    <property type="entry name" value="ABC TRANSPORTER PERMEASE PROTEIN HI_0355-RELATED"/>
    <property type="match status" value="1"/>
</dbReference>
<feature type="transmembrane region" description="Helical" evidence="7">
    <location>
        <begin position="218"/>
        <end position="239"/>
    </location>
</feature>
<evidence type="ECO:0000256" key="5">
    <source>
        <dbReference type="ARBA" id="ARBA00022989"/>
    </source>
</evidence>
<dbReference type="GO" id="GO:0005886">
    <property type="term" value="C:plasma membrane"/>
    <property type="evidence" value="ECO:0007669"/>
    <property type="project" value="UniProtKB-SubCell"/>
</dbReference>
<comment type="similarity">
    <text evidence="7">Belongs to the binding-protein-dependent transport system permease family.</text>
</comment>
<dbReference type="AlphaFoldDB" id="A0A926N4R2"/>
<feature type="transmembrane region" description="Helical" evidence="7">
    <location>
        <begin position="122"/>
        <end position="141"/>
    </location>
</feature>
<feature type="domain" description="ABC transmembrane type-1" evidence="8">
    <location>
        <begin position="56"/>
        <end position="236"/>
    </location>
</feature>
<dbReference type="Proteomes" id="UP000661691">
    <property type="component" value="Unassembled WGS sequence"/>
</dbReference>
<reference evidence="9" key="1">
    <citation type="submission" date="2020-09" db="EMBL/GenBank/DDBJ databases">
        <title>A novel bacterium of genus Hazenella, isolated from South China Sea.</title>
        <authorList>
            <person name="Huang H."/>
            <person name="Mo K."/>
            <person name="Hu Y."/>
        </authorList>
    </citation>
    <scope>NUCLEOTIDE SEQUENCE</scope>
    <source>
        <strain evidence="9">IB182357</strain>
    </source>
</reference>
<dbReference type="InterPro" id="IPR000515">
    <property type="entry name" value="MetI-like"/>
</dbReference>
<name>A0A926N4R2_9BACL</name>
<evidence type="ECO:0000256" key="1">
    <source>
        <dbReference type="ARBA" id="ARBA00004651"/>
    </source>
</evidence>
<evidence type="ECO:0000256" key="7">
    <source>
        <dbReference type="RuleBase" id="RU363032"/>
    </source>
</evidence>
<feature type="transmembrane region" description="Helical" evidence="7">
    <location>
        <begin position="91"/>
        <end position="116"/>
    </location>
</feature>
<comment type="subcellular location">
    <subcellularLocation>
        <location evidence="1 7">Cell membrane</location>
        <topology evidence="1 7">Multi-pass membrane protein</topology>
    </subcellularLocation>
</comment>
<dbReference type="CDD" id="cd06261">
    <property type="entry name" value="TM_PBP2"/>
    <property type="match status" value="1"/>
</dbReference>
<keyword evidence="6 7" id="KW-0472">Membrane</keyword>
<organism evidence="9 10">
    <name type="scientific">Polycladospora coralii</name>
    <dbReference type="NCBI Taxonomy" id="2771432"/>
    <lineage>
        <taxon>Bacteria</taxon>
        <taxon>Bacillati</taxon>
        <taxon>Bacillota</taxon>
        <taxon>Bacilli</taxon>
        <taxon>Bacillales</taxon>
        <taxon>Thermoactinomycetaceae</taxon>
        <taxon>Polycladospora</taxon>
    </lineage>
</organism>
<dbReference type="Pfam" id="PF00528">
    <property type="entry name" value="BPD_transp_1"/>
    <property type="match status" value="1"/>
</dbReference>
<evidence type="ECO:0000313" key="9">
    <source>
        <dbReference type="EMBL" id="MBD1370789.1"/>
    </source>
</evidence>
<keyword evidence="2 7" id="KW-0813">Transport</keyword>
<dbReference type="PANTHER" id="PTHR30151">
    <property type="entry name" value="ALKANE SULFONATE ABC TRANSPORTER-RELATED, MEMBRANE SUBUNIT"/>
    <property type="match status" value="1"/>
</dbReference>
<evidence type="ECO:0000256" key="6">
    <source>
        <dbReference type="ARBA" id="ARBA00023136"/>
    </source>
</evidence>
<gene>
    <name evidence="9" type="ORF">IC620_00245</name>
</gene>
<evidence type="ECO:0000256" key="2">
    <source>
        <dbReference type="ARBA" id="ARBA00022448"/>
    </source>
</evidence>
<evidence type="ECO:0000256" key="4">
    <source>
        <dbReference type="ARBA" id="ARBA00022692"/>
    </source>
</evidence>
<accession>A0A926N4R2</accession>
<evidence type="ECO:0000259" key="8">
    <source>
        <dbReference type="PROSITE" id="PS50928"/>
    </source>
</evidence>
<dbReference type="SUPFAM" id="SSF161098">
    <property type="entry name" value="MetI-like"/>
    <property type="match status" value="1"/>
</dbReference>
<dbReference type="Gene3D" id="1.10.3720.10">
    <property type="entry name" value="MetI-like"/>
    <property type="match status" value="1"/>
</dbReference>
<keyword evidence="3" id="KW-1003">Cell membrane</keyword>
<comment type="caution">
    <text evidence="9">The sequence shown here is derived from an EMBL/GenBank/DDBJ whole genome shotgun (WGS) entry which is preliminary data.</text>
</comment>
<protein>
    <submittedName>
        <fullName evidence="9">ABC transporter permease</fullName>
    </submittedName>
</protein>
<keyword evidence="4 7" id="KW-0812">Transmembrane</keyword>
<dbReference type="GO" id="GO:0055085">
    <property type="term" value="P:transmembrane transport"/>
    <property type="evidence" value="ECO:0007669"/>
    <property type="project" value="InterPro"/>
</dbReference>
<sequence>MNKMKTWFPVLITSIVFLLLWEAIVILFAIETWLLPSPYDILRETWEIRDRIFENLRSTFTISIFGLMSGLVLGVGIATVLYLIPFLQRIFYPFILISQNIPLIALAPLLVMWFGFGVGPKITIVMLICFFPIVVSTLDGFTQTDPTLQTYLKMAGASRWQRFIKLEWPSALPSFFSGLKLSATYSVMGAVISEWLGSQKGLGVLLTLSSKSFRTDRVFVAITFIVILSICFFIIISWIERFILHWKQNP</sequence>
<evidence type="ECO:0000256" key="3">
    <source>
        <dbReference type="ARBA" id="ARBA00022475"/>
    </source>
</evidence>
<evidence type="ECO:0000313" key="10">
    <source>
        <dbReference type="Proteomes" id="UP000661691"/>
    </source>
</evidence>